<gene>
    <name evidence="1" type="ORF">OFN31_28990</name>
</gene>
<reference evidence="1" key="1">
    <citation type="submission" date="2023-06" db="EMBL/GenBank/DDBJ databases">
        <title>Deciphering the underlying mechanisms mediating the transmission of blaNDM gene from human to animals in China.</title>
        <authorList>
            <person name="Chen K."/>
            <person name="Chen S."/>
        </authorList>
    </citation>
    <scope>NUCLEOTIDE SEQUENCE</scope>
    <source>
        <strain evidence="1">1199</strain>
    </source>
</reference>
<evidence type="ECO:0000313" key="1">
    <source>
        <dbReference type="EMBL" id="MCV5625679.1"/>
    </source>
</evidence>
<proteinExistence type="predicted"/>
<evidence type="ECO:0000313" key="2">
    <source>
        <dbReference type="Proteomes" id="UP001208624"/>
    </source>
</evidence>
<sequence length="104" mass="11671">GDLRFINGILGNYSRTIAFRLSEQEKRIEPNIEAKQGLIGFHFRSARGGQIKMVQLAGDEPEWKSADLDLVASRLMVLDMQNKGNAMPLPQLLGYQQLGILPKF</sequence>
<dbReference type="AlphaFoldDB" id="A0AAP3A3M7"/>
<feature type="non-terminal residue" evidence="1">
    <location>
        <position position="104"/>
    </location>
</feature>
<dbReference type="Proteomes" id="UP001208624">
    <property type="component" value="Unassembled WGS sequence"/>
</dbReference>
<protein>
    <submittedName>
        <fullName evidence="1">Uncharacterized protein</fullName>
    </submittedName>
</protein>
<dbReference type="EMBL" id="JAOVKC010000697">
    <property type="protein sequence ID" value="MCV5625679.1"/>
    <property type="molecule type" value="Genomic_DNA"/>
</dbReference>
<feature type="non-terminal residue" evidence="1">
    <location>
        <position position="1"/>
    </location>
</feature>
<organism evidence="1 2">
    <name type="scientific">Escherichia coli</name>
    <dbReference type="NCBI Taxonomy" id="562"/>
    <lineage>
        <taxon>Bacteria</taxon>
        <taxon>Pseudomonadati</taxon>
        <taxon>Pseudomonadota</taxon>
        <taxon>Gammaproteobacteria</taxon>
        <taxon>Enterobacterales</taxon>
        <taxon>Enterobacteriaceae</taxon>
        <taxon>Escherichia</taxon>
    </lineage>
</organism>
<name>A0AAP3A3M7_ECOLX</name>
<comment type="caution">
    <text evidence="1">The sequence shown here is derived from an EMBL/GenBank/DDBJ whole genome shotgun (WGS) entry which is preliminary data.</text>
</comment>
<accession>A0AAP3A3M7</accession>